<evidence type="ECO:0000256" key="7">
    <source>
        <dbReference type="ARBA" id="ARBA00023291"/>
    </source>
</evidence>
<dbReference type="Proteomes" id="UP001190465">
    <property type="component" value="Chromosome"/>
</dbReference>
<evidence type="ECO:0000256" key="4">
    <source>
        <dbReference type="ARBA" id="ARBA00022982"/>
    </source>
</evidence>
<dbReference type="SUPFAM" id="SSF54862">
    <property type="entry name" value="4Fe-4S ferredoxins"/>
    <property type="match status" value="1"/>
</dbReference>
<evidence type="ECO:0000313" key="11">
    <source>
        <dbReference type="Proteomes" id="UP001190465"/>
    </source>
</evidence>
<dbReference type="Gene3D" id="3.30.70.20">
    <property type="match status" value="1"/>
</dbReference>
<evidence type="ECO:0000256" key="1">
    <source>
        <dbReference type="ARBA" id="ARBA00001927"/>
    </source>
</evidence>
<evidence type="ECO:0000256" key="5">
    <source>
        <dbReference type="ARBA" id="ARBA00023004"/>
    </source>
</evidence>
<evidence type="ECO:0000256" key="6">
    <source>
        <dbReference type="ARBA" id="ARBA00023014"/>
    </source>
</evidence>
<keyword evidence="11" id="KW-1185">Reference proteome</keyword>
<organism evidence="10 11">
    <name type="scientific">[Mycobacterium] burgundiense</name>
    <dbReference type="NCBI Taxonomy" id="3064286"/>
    <lineage>
        <taxon>Bacteria</taxon>
        <taxon>Bacillati</taxon>
        <taxon>Actinomycetota</taxon>
        <taxon>Actinomycetes</taxon>
        <taxon>Mycobacteriales</taxon>
        <taxon>Mycobacteriaceae</taxon>
        <taxon>Mycolicibacterium</taxon>
    </lineage>
</organism>
<dbReference type="Pfam" id="PF13459">
    <property type="entry name" value="Fer4_15"/>
    <property type="match status" value="1"/>
</dbReference>
<comment type="cofactor">
    <cofactor evidence="1">
        <name>[3Fe-4S] cluster</name>
        <dbReference type="ChEBI" id="CHEBI:21137"/>
    </cofactor>
</comment>
<gene>
    <name evidence="10" type="ORF">MU0053_004382</name>
</gene>
<dbReference type="PANTHER" id="PTHR36923">
    <property type="entry name" value="FERREDOXIN"/>
    <property type="match status" value="1"/>
</dbReference>
<evidence type="ECO:0000256" key="2">
    <source>
        <dbReference type="ARBA" id="ARBA00022448"/>
    </source>
</evidence>
<dbReference type="EMBL" id="OY726397">
    <property type="protein sequence ID" value="CAJ1509980.1"/>
    <property type="molecule type" value="Genomic_DNA"/>
</dbReference>
<feature type="domain" description="4Fe-4S ferredoxin-type" evidence="9">
    <location>
        <begin position="1"/>
        <end position="29"/>
    </location>
</feature>
<dbReference type="RefSeq" id="WP_308479680.1">
    <property type="nucleotide sequence ID" value="NZ_OY726397.1"/>
</dbReference>
<evidence type="ECO:0000256" key="8">
    <source>
        <dbReference type="RuleBase" id="RU368020"/>
    </source>
</evidence>
<keyword evidence="6 8" id="KW-0411">Iron-sulfur</keyword>
<evidence type="ECO:0000313" key="10">
    <source>
        <dbReference type="EMBL" id="CAJ1509980.1"/>
    </source>
</evidence>
<dbReference type="InterPro" id="IPR017896">
    <property type="entry name" value="4Fe4S_Fe-S-bd"/>
</dbReference>
<dbReference type="PRINTS" id="PR00352">
    <property type="entry name" value="3FE4SFRDOXIN"/>
</dbReference>
<accession>A0ABN9NSJ6</accession>
<keyword evidence="5 8" id="KW-0408">Iron</keyword>
<comment type="function">
    <text evidence="8">Ferredoxins are iron-sulfur proteins that transfer electrons in a wide variety of metabolic reactions.</text>
</comment>
<dbReference type="InterPro" id="IPR051269">
    <property type="entry name" value="Fe-S_cluster_ET"/>
</dbReference>
<evidence type="ECO:0000256" key="3">
    <source>
        <dbReference type="ARBA" id="ARBA00022723"/>
    </source>
</evidence>
<dbReference type="InterPro" id="IPR001080">
    <property type="entry name" value="3Fe4S_ferredoxin"/>
</dbReference>
<dbReference type="PROSITE" id="PS51379">
    <property type="entry name" value="4FE4S_FER_2"/>
    <property type="match status" value="1"/>
</dbReference>
<keyword evidence="7" id="KW-0003">3Fe-4S</keyword>
<protein>
    <recommendedName>
        <fullName evidence="8">Ferredoxin</fullName>
    </recommendedName>
</protein>
<sequence length="62" mass="6655">MRIELDRDRCEGHGMCEATAPDYFSVDDDGNLTVLATEVSDGDEAVLESAVLACPVAALRLQ</sequence>
<keyword evidence="4 8" id="KW-0249">Electron transport</keyword>
<dbReference type="PANTHER" id="PTHR36923:SF3">
    <property type="entry name" value="FERREDOXIN"/>
    <property type="match status" value="1"/>
</dbReference>
<name>A0ABN9NSJ6_9MYCO</name>
<evidence type="ECO:0000259" key="9">
    <source>
        <dbReference type="PROSITE" id="PS51379"/>
    </source>
</evidence>
<keyword evidence="3 8" id="KW-0479">Metal-binding</keyword>
<keyword evidence="2 8" id="KW-0813">Transport</keyword>
<reference evidence="10 11" key="1">
    <citation type="submission" date="2023-08" db="EMBL/GenBank/DDBJ databases">
        <authorList>
            <person name="Folkvardsen B D."/>
            <person name="Norman A."/>
        </authorList>
    </citation>
    <scope>NUCLEOTIDE SEQUENCE [LARGE SCALE GENOMIC DNA]</scope>
    <source>
        <strain evidence="10 11">Mu0053</strain>
    </source>
</reference>
<proteinExistence type="predicted"/>